<feature type="transmembrane region" description="Helical" evidence="1">
    <location>
        <begin position="265"/>
        <end position="287"/>
    </location>
</feature>
<dbReference type="Proteomes" id="UP000253034">
    <property type="component" value="Unassembled WGS sequence"/>
</dbReference>
<reference evidence="3 4" key="1">
    <citation type="submission" date="2018-07" db="EMBL/GenBank/DDBJ databases">
        <title>Genomic Encyclopedia of Type Strains, Phase IV (KMG-IV): sequencing the most valuable type-strain genomes for metagenomic binning, comparative biology and taxonomic classification.</title>
        <authorList>
            <person name="Goeker M."/>
        </authorList>
    </citation>
    <scope>NUCLEOTIDE SEQUENCE [LARGE SCALE GENOMIC DNA]</scope>
    <source>
        <strain evidence="3 4">DSM 27016</strain>
    </source>
</reference>
<dbReference type="GO" id="GO:0016740">
    <property type="term" value="F:transferase activity"/>
    <property type="evidence" value="ECO:0007669"/>
    <property type="project" value="UniProtKB-KW"/>
</dbReference>
<keyword evidence="1" id="KW-0472">Membrane</keyword>
<feature type="transmembrane region" description="Helical" evidence="1">
    <location>
        <begin position="241"/>
        <end position="259"/>
    </location>
</feature>
<feature type="transmembrane region" description="Helical" evidence="1">
    <location>
        <begin position="299"/>
        <end position="326"/>
    </location>
</feature>
<evidence type="ECO:0000313" key="4">
    <source>
        <dbReference type="Proteomes" id="UP000253034"/>
    </source>
</evidence>
<name>A0A369BHM0_9FIRM</name>
<keyword evidence="3" id="KW-0808">Transferase</keyword>
<sequence>MDNFFSVIIPCYNAEKVIQYCLDSIKKSTSANYEIICVDDFSGDGTVELIKKYRDVKLICMEKNRGAAVARNEGAKHAGGNILLFIDSDVVIMADTIEKIQASFRENNADAIVGIYSSDHPFKEAASNYKNLHLRYTRMVMNKEVHVFDGSCVAIKKKVFDSVSGFDENIRILAGEDWDLSNRIWAMGYRIILDKDIPFIHRKHYTSASLFRTDLRKAFGVVKLMLRTRNRKRGLVKSDTAGSLPVLMIFSMLMVFLLIPSMLLVFVSAKIAPAVFLLLILMIFLCNKKYFLFMCKEKSFLFMLASMGLFALYVWSMILGFAGGILDYYLLKHKY</sequence>
<feature type="domain" description="Glycosyltransferase 2-like" evidence="2">
    <location>
        <begin position="6"/>
        <end position="162"/>
    </location>
</feature>
<dbReference type="InterPro" id="IPR029044">
    <property type="entry name" value="Nucleotide-diphossugar_trans"/>
</dbReference>
<dbReference type="EMBL" id="QPJT01000002">
    <property type="protein sequence ID" value="RCX20056.1"/>
    <property type="molecule type" value="Genomic_DNA"/>
</dbReference>
<evidence type="ECO:0000256" key="1">
    <source>
        <dbReference type="SAM" id="Phobius"/>
    </source>
</evidence>
<dbReference type="AlphaFoldDB" id="A0A369BHM0"/>
<dbReference type="Gene3D" id="3.90.550.10">
    <property type="entry name" value="Spore Coat Polysaccharide Biosynthesis Protein SpsA, Chain A"/>
    <property type="match status" value="1"/>
</dbReference>
<gene>
    <name evidence="3" type="ORF">DFR58_102125</name>
</gene>
<comment type="caution">
    <text evidence="3">The sequence shown here is derived from an EMBL/GenBank/DDBJ whole genome shotgun (WGS) entry which is preliminary data.</text>
</comment>
<keyword evidence="4" id="KW-1185">Reference proteome</keyword>
<evidence type="ECO:0000313" key="3">
    <source>
        <dbReference type="EMBL" id="RCX20056.1"/>
    </source>
</evidence>
<dbReference type="SUPFAM" id="SSF53448">
    <property type="entry name" value="Nucleotide-diphospho-sugar transferases"/>
    <property type="match status" value="1"/>
</dbReference>
<evidence type="ECO:0000259" key="2">
    <source>
        <dbReference type="Pfam" id="PF00535"/>
    </source>
</evidence>
<keyword evidence="1" id="KW-1133">Transmembrane helix</keyword>
<dbReference type="OrthoDB" id="9807674at2"/>
<accession>A0A369BHM0</accession>
<dbReference type="InterPro" id="IPR050834">
    <property type="entry name" value="Glycosyltransf_2"/>
</dbReference>
<keyword evidence="1" id="KW-0812">Transmembrane</keyword>
<dbReference type="Pfam" id="PF00535">
    <property type="entry name" value="Glycos_transf_2"/>
    <property type="match status" value="1"/>
</dbReference>
<dbReference type="RefSeq" id="WP_114296175.1">
    <property type="nucleotide sequence ID" value="NZ_QPJT01000002.1"/>
</dbReference>
<protein>
    <submittedName>
        <fullName evidence="3">GT2 family glycosyltransferase</fullName>
    </submittedName>
</protein>
<proteinExistence type="predicted"/>
<dbReference type="InterPro" id="IPR001173">
    <property type="entry name" value="Glyco_trans_2-like"/>
</dbReference>
<dbReference type="PANTHER" id="PTHR43685:SF2">
    <property type="entry name" value="GLYCOSYLTRANSFERASE 2-LIKE DOMAIN-CONTAINING PROTEIN"/>
    <property type="match status" value="1"/>
</dbReference>
<organism evidence="3 4">
    <name type="scientific">Anaerobacterium chartisolvens</name>
    <dbReference type="NCBI Taxonomy" id="1297424"/>
    <lineage>
        <taxon>Bacteria</taxon>
        <taxon>Bacillati</taxon>
        <taxon>Bacillota</taxon>
        <taxon>Clostridia</taxon>
        <taxon>Eubacteriales</taxon>
        <taxon>Oscillospiraceae</taxon>
        <taxon>Anaerobacterium</taxon>
    </lineage>
</organism>
<dbReference type="PANTHER" id="PTHR43685">
    <property type="entry name" value="GLYCOSYLTRANSFERASE"/>
    <property type="match status" value="1"/>
</dbReference>